<dbReference type="AlphaFoldDB" id="A0A0H5Q3G8"/>
<dbReference type="EMBL" id="LN853745">
    <property type="protein sequence ID" value="CRY96606.1"/>
    <property type="molecule type" value="Genomic_DNA"/>
</dbReference>
<proteinExistence type="predicted"/>
<sequence length="215" mass="23440">MAFQMSNMVRYAIRGRWSNGRPVINILDMSVRVNPDLPDVPWGPQDRADAIEAKAGDIANNWKENLLPAMTSAYTFEDVAWVDLNSANGSTGSRTADGGGAPGGLGADSQPPQTTLLISKLEGGRTRGTRPGRWYLSAVRDQDIDNNGIVLPIWRTQINNVLEAFRTGIEDQGVTDDVWGVPVVIHEKTATAGEITKFECSQKVGKQGRRYDGRA</sequence>
<accession>A0A0H5Q3G8</accession>
<feature type="compositionally biased region" description="Gly residues" evidence="1">
    <location>
        <begin position="97"/>
        <end position="106"/>
    </location>
</feature>
<organism evidence="2">
    <name type="scientific">uncultured prokaryote</name>
    <dbReference type="NCBI Taxonomy" id="198431"/>
    <lineage>
        <taxon>unclassified sequences</taxon>
        <taxon>environmental samples</taxon>
    </lineage>
</organism>
<reference evidence="2" key="2">
    <citation type="submission" date="2015-07" db="EMBL/GenBank/DDBJ databases">
        <title>Plasmids, circular viruses and viroids from rat gut.</title>
        <authorList>
            <person name="Jorgensen T.J."/>
            <person name="Hansen M.A."/>
            <person name="Xu Z."/>
            <person name="Tabak M.A."/>
            <person name="Sorensen S.J."/>
            <person name="Hansen L.H."/>
        </authorList>
    </citation>
    <scope>NUCLEOTIDE SEQUENCE</scope>
    <source>
        <strain evidence="2">RGFK1169</strain>
    </source>
</reference>
<feature type="region of interest" description="Disordered" evidence="1">
    <location>
        <begin position="91"/>
        <end position="112"/>
    </location>
</feature>
<protein>
    <submittedName>
        <fullName evidence="2">Uncharacterized protein</fullName>
    </submittedName>
</protein>
<reference evidence="2" key="1">
    <citation type="submission" date="2015-06" db="EMBL/GenBank/DDBJ databases">
        <authorList>
            <person name="Joergensen T."/>
        </authorList>
    </citation>
    <scope>NUCLEOTIDE SEQUENCE</scope>
    <source>
        <strain evidence="2">RGFK1169</strain>
    </source>
</reference>
<name>A0A0H5Q3G8_9ZZZZ</name>
<evidence type="ECO:0000313" key="2">
    <source>
        <dbReference type="EMBL" id="CRY96606.1"/>
    </source>
</evidence>
<evidence type="ECO:0000256" key="1">
    <source>
        <dbReference type="SAM" id="MobiDB-lite"/>
    </source>
</evidence>